<dbReference type="InterPro" id="IPR018311">
    <property type="entry name" value="Autoind_synth_CS"/>
</dbReference>
<organism evidence="9 10">
    <name type="scientific">Yoonia maricola</name>
    <dbReference type="NCBI Taxonomy" id="420999"/>
    <lineage>
        <taxon>Bacteria</taxon>
        <taxon>Pseudomonadati</taxon>
        <taxon>Pseudomonadota</taxon>
        <taxon>Alphaproteobacteria</taxon>
        <taxon>Rhodobacterales</taxon>
        <taxon>Paracoccaceae</taxon>
        <taxon>Yoonia</taxon>
    </lineage>
</organism>
<evidence type="ECO:0000313" key="9">
    <source>
        <dbReference type="EMBL" id="PJI92184.1"/>
    </source>
</evidence>
<evidence type="ECO:0000256" key="4">
    <source>
        <dbReference type="ARBA" id="ARBA00022691"/>
    </source>
</evidence>
<evidence type="ECO:0000256" key="3">
    <source>
        <dbReference type="ARBA" id="ARBA00022679"/>
    </source>
</evidence>
<dbReference type="EMBL" id="PGTY01000001">
    <property type="protein sequence ID" value="PJI92184.1"/>
    <property type="molecule type" value="Genomic_DNA"/>
</dbReference>
<dbReference type="PROSITE" id="PS00949">
    <property type="entry name" value="AUTOINDUCER_SYNTH_1"/>
    <property type="match status" value="1"/>
</dbReference>
<comment type="similarity">
    <text evidence="7 8">Belongs to the autoinducer synthase family.</text>
</comment>
<sequence length="231" mass="25567">MENITFNLTELHKHGSAFFEFLALRKQFFVDQLGWDIPHDDDVEMDQYDNPKAYYSLVVKDGKVVGGMRTMATTAQWGSHTYMLRDAVDGKLIGIPADILPAAEVTPTVWEATRIVISEDIKTHAERSACLGMLLDGVVSQAREHGGTEIMALCPPVFARTMRQLGYPVYPIGEPYINAHDNRKYVAMKGKIAGIRAKTSDQTDAATNQAASLSRPTYVVQQNAVHAPSKI</sequence>
<evidence type="ECO:0000256" key="8">
    <source>
        <dbReference type="RuleBase" id="RU361135"/>
    </source>
</evidence>
<dbReference type="PRINTS" id="PR01549">
    <property type="entry name" value="AUTOINDCRSYN"/>
</dbReference>
<dbReference type="EC" id="2.3.1.184" evidence="1 8"/>
<evidence type="ECO:0000256" key="1">
    <source>
        <dbReference type="ARBA" id="ARBA00012340"/>
    </source>
</evidence>
<evidence type="ECO:0000256" key="2">
    <source>
        <dbReference type="ARBA" id="ARBA00022654"/>
    </source>
</evidence>
<comment type="catalytic activity">
    <reaction evidence="6 8">
        <text>a fatty acyl-[ACP] + S-adenosyl-L-methionine = an N-acyl-L-homoserine lactone + S-methyl-5'-thioadenosine + holo-[ACP] + H(+)</text>
        <dbReference type="Rhea" id="RHEA:10096"/>
        <dbReference type="Rhea" id="RHEA-COMP:9685"/>
        <dbReference type="Rhea" id="RHEA-COMP:14125"/>
        <dbReference type="ChEBI" id="CHEBI:15378"/>
        <dbReference type="ChEBI" id="CHEBI:17509"/>
        <dbReference type="ChEBI" id="CHEBI:55474"/>
        <dbReference type="ChEBI" id="CHEBI:59789"/>
        <dbReference type="ChEBI" id="CHEBI:64479"/>
        <dbReference type="ChEBI" id="CHEBI:138651"/>
        <dbReference type="EC" id="2.3.1.184"/>
    </reaction>
</comment>
<dbReference type="SUPFAM" id="SSF55729">
    <property type="entry name" value="Acyl-CoA N-acyltransferases (Nat)"/>
    <property type="match status" value="1"/>
</dbReference>
<evidence type="ECO:0000256" key="6">
    <source>
        <dbReference type="ARBA" id="ARBA00048576"/>
    </source>
</evidence>
<proteinExistence type="inferred from homology"/>
<dbReference type="PANTHER" id="PTHR39322:SF1">
    <property type="entry name" value="ISOVALERYL-HOMOSERINE LACTONE SYNTHASE"/>
    <property type="match status" value="1"/>
</dbReference>
<accession>A0A2M8WMM7</accession>
<dbReference type="RefSeq" id="WP_100367030.1">
    <property type="nucleotide sequence ID" value="NZ_PGTY01000001.1"/>
</dbReference>
<dbReference type="AlphaFoldDB" id="A0A2M8WMM7"/>
<dbReference type="Proteomes" id="UP000228531">
    <property type="component" value="Unassembled WGS sequence"/>
</dbReference>
<dbReference type="PROSITE" id="PS51187">
    <property type="entry name" value="AUTOINDUCER_SYNTH_2"/>
    <property type="match status" value="1"/>
</dbReference>
<dbReference type="Pfam" id="PF00765">
    <property type="entry name" value="Autoind_synth"/>
    <property type="match status" value="1"/>
</dbReference>
<dbReference type="GO" id="GO:0061579">
    <property type="term" value="F:N-acyl homoserine lactone synthase activity"/>
    <property type="evidence" value="ECO:0007669"/>
    <property type="project" value="UniProtKB-UniRule"/>
</dbReference>
<keyword evidence="4 8" id="KW-0949">S-adenosyl-L-methionine</keyword>
<keyword evidence="10" id="KW-1185">Reference proteome</keyword>
<name>A0A2M8WMM7_9RHOB</name>
<keyword evidence="3 8" id="KW-0808">Transferase</keyword>
<keyword evidence="5 7" id="KW-0071">Autoinducer synthesis</keyword>
<evidence type="ECO:0000313" key="10">
    <source>
        <dbReference type="Proteomes" id="UP000228531"/>
    </source>
</evidence>
<dbReference type="InterPro" id="IPR001690">
    <property type="entry name" value="Autoind_synthase"/>
</dbReference>
<dbReference type="GO" id="GO:0007165">
    <property type="term" value="P:signal transduction"/>
    <property type="evidence" value="ECO:0007669"/>
    <property type="project" value="TreeGrafter"/>
</dbReference>
<comment type="caution">
    <text evidence="9">The sequence shown here is derived from an EMBL/GenBank/DDBJ whole genome shotgun (WGS) entry which is preliminary data.</text>
</comment>
<protein>
    <recommendedName>
        <fullName evidence="1 8">Acyl-homoserine-lactone synthase</fullName>
        <ecNumber evidence="1 8">2.3.1.184</ecNumber>
    </recommendedName>
    <alternativeName>
        <fullName evidence="8">Autoinducer synthesis protein</fullName>
    </alternativeName>
</protein>
<dbReference type="PANTHER" id="PTHR39322">
    <property type="entry name" value="ACYL-HOMOSERINE-LACTONE SYNTHASE"/>
    <property type="match status" value="1"/>
</dbReference>
<dbReference type="OrthoDB" id="6169313at2"/>
<gene>
    <name evidence="9" type="ORF">BC777_1029</name>
</gene>
<evidence type="ECO:0000256" key="7">
    <source>
        <dbReference type="PROSITE-ProRule" id="PRU00533"/>
    </source>
</evidence>
<keyword evidence="2 7" id="KW-0673">Quorum sensing</keyword>
<dbReference type="Gene3D" id="3.40.630.30">
    <property type="match status" value="1"/>
</dbReference>
<dbReference type="GO" id="GO:0009372">
    <property type="term" value="P:quorum sensing"/>
    <property type="evidence" value="ECO:0007669"/>
    <property type="project" value="UniProtKB-UniRule"/>
</dbReference>
<evidence type="ECO:0000256" key="5">
    <source>
        <dbReference type="ARBA" id="ARBA00022929"/>
    </source>
</evidence>
<dbReference type="InterPro" id="IPR016181">
    <property type="entry name" value="Acyl_CoA_acyltransferase"/>
</dbReference>
<reference evidence="9 10" key="1">
    <citation type="submission" date="2017-11" db="EMBL/GenBank/DDBJ databases">
        <title>Genomic Encyclopedia of Archaeal and Bacterial Type Strains, Phase II (KMG-II): From Individual Species to Whole Genera.</title>
        <authorList>
            <person name="Goeker M."/>
        </authorList>
    </citation>
    <scope>NUCLEOTIDE SEQUENCE [LARGE SCALE GENOMIC DNA]</scope>
    <source>
        <strain evidence="9 10">DSM 29128</strain>
    </source>
</reference>